<dbReference type="Pfam" id="PF13145">
    <property type="entry name" value="Rotamase_2"/>
    <property type="match status" value="1"/>
</dbReference>
<dbReference type="GO" id="GO:0003755">
    <property type="term" value="F:peptidyl-prolyl cis-trans isomerase activity"/>
    <property type="evidence" value="ECO:0007669"/>
    <property type="project" value="UniProtKB-KW"/>
</dbReference>
<dbReference type="EMBL" id="FQVW01000031">
    <property type="protein sequence ID" value="SHG40320.1"/>
    <property type="molecule type" value="Genomic_DNA"/>
</dbReference>
<dbReference type="InterPro" id="IPR050245">
    <property type="entry name" value="PrsA_foldase"/>
</dbReference>
<dbReference type="PANTHER" id="PTHR47245">
    <property type="entry name" value="PEPTIDYLPROLYL ISOMERASE"/>
    <property type="match status" value="1"/>
</dbReference>
<dbReference type="InterPro" id="IPR046357">
    <property type="entry name" value="PPIase_dom_sf"/>
</dbReference>
<keyword evidence="9" id="KW-1185">Reference proteome</keyword>
<dbReference type="InterPro" id="IPR023058">
    <property type="entry name" value="PPIase_PpiC_CS"/>
</dbReference>
<dbReference type="Gene3D" id="1.10.4030.10">
    <property type="entry name" value="Porin chaperone SurA, peptide-binding domain"/>
    <property type="match status" value="1"/>
</dbReference>
<accession>A0A1M5JJ69</accession>
<reference evidence="8 9" key="1">
    <citation type="submission" date="2016-11" db="EMBL/GenBank/DDBJ databases">
        <authorList>
            <person name="Jaros S."/>
            <person name="Januszkiewicz K."/>
            <person name="Wedrychowicz H."/>
        </authorList>
    </citation>
    <scope>NUCLEOTIDE SEQUENCE [LARGE SCALE GENOMIC DNA]</scope>
    <source>
        <strain evidence="8 9">IBRC-M 10683</strain>
    </source>
</reference>
<dbReference type="Proteomes" id="UP000183988">
    <property type="component" value="Unassembled WGS sequence"/>
</dbReference>
<dbReference type="PANTHER" id="PTHR47245:SF1">
    <property type="entry name" value="FOLDASE PROTEIN PRSA"/>
    <property type="match status" value="1"/>
</dbReference>
<organism evidence="8 9">
    <name type="scientific">Ornithinibacillus halophilus</name>
    <dbReference type="NCBI Taxonomy" id="930117"/>
    <lineage>
        <taxon>Bacteria</taxon>
        <taxon>Bacillati</taxon>
        <taxon>Bacillota</taxon>
        <taxon>Bacilli</taxon>
        <taxon>Bacillales</taxon>
        <taxon>Bacillaceae</taxon>
        <taxon>Ornithinibacillus</taxon>
    </lineage>
</organism>
<gene>
    <name evidence="8" type="ORF">SAMN05216225_10318</name>
</gene>
<dbReference type="SUPFAM" id="SSF109998">
    <property type="entry name" value="Triger factor/SurA peptide-binding domain-like"/>
    <property type="match status" value="1"/>
</dbReference>
<keyword evidence="5 6" id="KW-0413">Isomerase</keyword>
<dbReference type="EC" id="5.2.1.8" evidence="2"/>
<evidence type="ECO:0000256" key="1">
    <source>
        <dbReference type="ARBA" id="ARBA00000971"/>
    </source>
</evidence>
<evidence type="ECO:0000313" key="9">
    <source>
        <dbReference type="Proteomes" id="UP000183988"/>
    </source>
</evidence>
<proteinExistence type="predicted"/>
<dbReference type="OrthoDB" id="2677468at2"/>
<protein>
    <recommendedName>
        <fullName evidence="2">peptidylprolyl isomerase</fullName>
        <ecNumber evidence="2">5.2.1.8</ecNumber>
    </recommendedName>
</protein>
<evidence type="ECO:0000313" key="8">
    <source>
        <dbReference type="EMBL" id="SHG40320.1"/>
    </source>
</evidence>
<keyword evidence="3" id="KW-0732">Signal</keyword>
<evidence type="ECO:0000256" key="3">
    <source>
        <dbReference type="ARBA" id="ARBA00022729"/>
    </source>
</evidence>
<dbReference type="InterPro" id="IPR000297">
    <property type="entry name" value="PPIase_PpiC"/>
</dbReference>
<keyword evidence="4 6" id="KW-0697">Rotamase</keyword>
<dbReference type="PROSITE" id="PS50198">
    <property type="entry name" value="PPIC_PPIASE_2"/>
    <property type="match status" value="1"/>
</dbReference>
<dbReference type="Gene3D" id="3.10.50.40">
    <property type="match status" value="1"/>
</dbReference>
<dbReference type="RefSeq" id="WP_072891154.1">
    <property type="nucleotide sequence ID" value="NZ_FQVW01000031.1"/>
</dbReference>
<name>A0A1M5JJ69_9BACI</name>
<dbReference type="SUPFAM" id="SSF54534">
    <property type="entry name" value="FKBP-like"/>
    <property type="match status" value="1"/>
</dbReference>
<evidence type="ECO:0000259" key="7">
    <source>
        <dbReference type="PROSITE" id="PS50198"/>
    </source>
</evidence>
<comment type="catalytic activity">
    <reaction evidence="1">
        <text>[protein]-peptidylproline (omega=180) = [protein]-peptidylproline (omega=0)</text>
        <dbReference type="Rhea" id="RHEA:16237"/>
        <dbReference type="Rhea" id="RHEA-COMP:10747"/>
        <dbReference type="Rhea" id="RHEA-COMP:10748"/>
        <dbReference type="ChEBI" id="CHEBI:83833"/>
        <dbReference type="ChEBI" id="CHEBI:83834"/>
        <dbReference type="EC" id="5.2.1.8"/>
    </reaction>
</comment>
<dbReference type="PROSITE" id="PS01096">
    <property type="entry name" value="PPIC_PPIASE_1"/>
    <property type="match status" value="1"/>
</dbReference>
<dbReference type="InterPro" id="IPR027304">
    <property type="entry name" value="Trigger_fact/SurA_dom_sf"/>
</dbReference>
<dbReference type="AlphaFoldDB" id="A0A1M5JJ69"/>
<evidence type="ECO:0000256" key="4">
    <source>
        <dbReference type="ARBA" id="ARBA00023110"/>
    </source>
</evidence>
<feature type="domain" description="PpiC" evidence="7">
    <location>
        <begin position="166"/>
        <end position="258"/>
    </location>
</feature>
<dbReference type="STRING" id="930117.SAMN05216225_10318"/>
<sequence length="304" mass="35366">MSKRFLLSLLIVLLITNITTLLFWMNAKQQTGETVVVDESNEEIERDEPVATIGNEEIMVDQWMKALRDNYGEQQLKQMIDKSIVKQLATEKGITVHDKVLEREIALLTSTQGVMTKNEVEKVEKQWTEDITFRYQLEALLTEGISIPEEEIKTYYNLYKNQYNFPKSLQLSHILVNDRETAEKVVEELNNGASFSLLAKEYSIDEESKDEGGYIGYFTTTTQFLPANYDVQAEKIEEFSYSEPFVTDRGFAIIFLHRSLPKITFSYEELRPYIKNELALDELGQSLSTNPLWEKFDINWLYDE</sequence>
<evidence type="ECO:0000256" key="6">
    <source>
        <dbReference type="PROSITE-ProRule" id="PRU00278"/>
    </source>
</evidence>
<evidence type="ECO:0000256" key="5">
    <source>
        <dbReference type="ARBA" id="ARBA00023235"/>
    </source>
</evidence>
<evidence type="ECO:0000256" key="2">
    <source>
        <dbReference type="ARBA" id="ARBA00013194"/>
    </source>
</evidence>